<keyword evidence="4" id="KW-1185">Reference proteome</keyword>
<protein>
    <recommendedName>
        <fullName evidence="2">PIPK domain-containing protein</fullName>
    </recommendedName>
</protein>
<sequence>MLLLSIVLAFFLQFLSSVAHPENQDENDKICNAFLTNAAKMKHDEYFKMNDVQLIQAKLGKYFCKNMKENEKNKGKHSKTINYKFNWTKVDNVQFYAEEAMGEMREKFGITYMKLANTPTLFLLMENVFKNAKDLPLLNFDVKGVFSRQPKLVNVDQEQRLNDVVLKWYNYFGGKPPLVPKEVEPMFPEGILLDKATHQNIAERLKSDFEVLAKNNVNNWSIIIGVYFEQNGEHKTIAESSDKMPFFNATCNQCRNHPNSETFLENEKLRLYIGIVGIFMPYSEERIEKYINNFKDKNRITVEKKDKKDLDDLLMAYVKTGRVWETFGPVAPPMYADRMRAFSMACAFRWKASAENVVPSEAIRQALILAFCDSYGKSEQFKETEQQLEEAKEKKWTDLVQNEYSIGQYTVTIFGVELFKHLMEQSGKYSWDFLNELAEDELKATGENYEHISQKFVVEKFDEEMMEEISENVLKKEPKKTITLALLSLKVKESDKEKCEFFKVIGKYEDDQKKEDQ</sequence>
<name>A0ABD2JD54_HETSC</name>
<dbReference type="Proteomes" id="UP001620645">
    <property type="component" value="Unassembled WGS sequence"/>
</dbReference>
<dbReference type="InterPro" id="IPR002498">
    <property type="entry name" value="PInositol-4-P-4/5-kinase_core"/>
</dbReference>
<dbReference type="AlphaFoldDB" id="A0ABD2JD54"/>
<accession>A0ABD2JD54</accession>
<dbReference type="EMBL" id="JBICCN010000157">
    <property type="protein sequence ID" value="KAL3088549.1"/>
    <property type="molecule type" value="Genomic_DNA"/>
</dbReference>
<evidence type="ECO:0000259" key="2">
    <source>
        <dbReference type="Pfam" id="PF01504"/>
    </source>
</evidence>
<dbReference type="SUPFAM" id="SSF56104">
    <property type="entry name" value="SAICAR synthase-like"/>
    <property type="match status" value="1"/>
</dbReference>
<dbReference type="Pfam" id="PF01504">
    <property type="entry name" value="PIP5K"/>
    <property type="match status" value="1"/>
</dbReference>
<feature type="domain" description="PIPK" evidence="2">
    <location>
        <begin position="109"/>
        <end position="294"/>
    </location>
</feature>
<organism evidence="3 4">
    <name type="scientific">Heterodera schachtii</name>
    <name type="common">Sugarbeet cyst nematode worm</name>
    <name type="synonym">Tylenchus schachtii</name>
    <dbReference type="NCBI Taxonomy" id="97005"/>
    <lineage>
        <taxon>Eukaryota</taxon>
        <taxon>Metazoa</taxon>
        <taxon>Ecdysozoa</taxon>
        <taxon>Nematoda</taxon>
        <taxon>Chromadorea</taxon>
        <taxon>Rhabditida</taxon>
        <taxon>Tylenchina</taxon>
        <taxon>Tylenchomorpha</taxon>
        <taxon>Tylenchoidea</taxon>
        <taxon>Heteroderidae</taxon>
        <taxon>Heteroderinae</taxon>
        <taxon>Heterodera</taxon>
    </lineage>
</organism>
<dbReference type="InterPro" id="IPR027483">
    <property type="entry name" value="PInositol-4-P-4/5-kinase_C_sf"/>
</dbReference>
<comment type="caution">
    <text evidence="3">The sequence shown here is derived from an EMBL/GenBank/DDBJ whole genome shotgun (WGS) entry which is preliminary data.</text>
</comment>
<evidence type="ECO:0000256" key="1">
    <source>
        <dbReference type="SAM" id="SignalP"/>
    </source>
</evidence>
<proteinExistence type="predicted"/>
<feature type="signal peptide" evidence="1">
    <location>
        <begin position="1"/>
        <end position="19"/>
    </location>
</feature>
<keyword evidence="1" id="KW-0732">Signal</keyword>
<evidence type="ECO:0000313" key="3">
    <source>
        <dbReference type="EMBL" id="KAL3088549.1"/>
    </source>
</evidence>
<gene>
    <name evidence="3" type="ORF">niasHS_010000</name>
</gene>
<dbReference type="Gene3D" id="3.30.810.10">
    <property type="entry name" value="2-Layer Sandwich"/>
    <property type="match status" value="1"/>
</dbReference>
<feature type="chain" id="PRO_5044856067" description="PIPK domain-containing protein" evidence="1">
    <location>
        <begin position="20"/>
        <end position="517"/>
    </location>
</feature>
<evidence type="ECO:0000313" key="4">
    <source>
        <dbReference type="Proteomes" id="UP001620645"/>
    </source>
</evidence>
<reference evidence="3 4" key="1">
    <citation type="submission" date="2024-10" db="EMBL/GenBank/DDBJ databases">
        <authorList>
            <person name="Kim D."/>
        </authorList>
    </citation>
    <scope>NUCLEOTIDE SEQUENCE [LARGE SCALE GENOMIC DNA]</scope>
    <source>
        <strain evidence="3">Taebaek</strain>
    </source>
</reference>